<feature type="compositionally biased region" description="Acidic residues" evidence="1">
    <location>
        <begin position="47"/>
        <end position="65"/>
    </location>
</feature>
<feature type="compositionally biased region" description="Acidic residues" evidence="1">
    <location>
        <begin position="891"/>
        <end position="907"/>
    </location>
</feature>
<feature type="compositionally biased region" description="Low complexity" evidence="1">
    <location>
        <begin position="460"/>
        <end position="471"/>
    </location>
</feature>
<feature type="compositionally biased region" description="Low complexity" evidence="1">
    <location>
        <begin position="603"/>
        <end position="621"/>
    </location>
</feature>
<feature type="compositionally biased region" description="Polar residues" evidence="1">
    <location>
        <begin position="147"/>
        <end position="158"/>
    </location>
</feature>
<feature type="compositionally biased region" description="Acidic residues" evidence="1">
    <location>
        <begin position="625"/>
        <end position="637"/>
    </location>
</feature>
<dbReference type="EMBL" id="JASNWA010000004">
    <property type="protein sequence ID" value="KAK3177061.1"/>
    <property type="molecule type" value="Genomic_DNA"/>
</dbReference>
<name>A0AAD9ZED1_9LECA</name>
<evidence type="ECO:0000313" key="2">
    <source>
        <dbReference type="EMBL" id="KAK3177061.1"/>
    </source>
</evidence>
<feature type="region of interest" description="Disordered" evidence="1">
    <location>
        <begin position="667"/>
        <end position="686"/>
    </location>
</feature>
<gene>
    <name evidence="2" type="ORF">OEA41_008388</name>
</gene>
<feature type="compositionally biased region" description="Basic and acidic residues" evidence="1">
    <location>
        <begin position="444"/>
        <end position="457"/>
    </location>
</feature>
<feature type="compositionally biased region" description="Polar residues" evidence="1">
    <location>
        <begin position="494"/>
        <end position="513"/>
    </location>
</feature>
<feature type="compositionally biased region" description="Pro residues" evidence="1">
    <location>
        <begin position="375"/>
        <end position="387"/>
    </location>
</feature>
<comment type="caution">
    <text evidence="2">The sequence shown here is derived from an EMBL/GenBank/DDBJ whole genome shotgun (WGS) entry which is preliminary data.</text>
</comment>
<feature type="compositionally biased region" description="Basic residues" evidence="1">
    <location>
        <begin position="549"/>
        <end position="559"/>
    </location>
</feature>
<accession>A0AAD9ZED1</accession>
<feature type="compositionally biased region" description="Basic and acidic residues" evidence="1">
    <location>
        <begin position="560"/>
        <end position="569"/>
    </location>
</feature>
<sequence length="1117" mass="122459">MTPDSLLAQLSQPKHPNQRTGDISASKASSLQGSLNQQKGNIVEDAIMLDDDDSDEDTGDSNESEVVDYFKDYVDFVDYGREIKIEGQGRASKSKPLDHQSLKSSALAQGREKYDQSLPKYAHYPKKQSDPGCQIHKAPVAHIYSPKRSQATKDASTTTEREKTKNNSHHPEPHLFNAPAAQKNTHSSFTRPQQGSEQSRSESQAKVKAIAASARNNHSTLARQRAGKALAEQAAQCLQNEEKNDRSVEMVLQALAPKKGSNEDVRAGSNATLGQLREKVAPSKTPHREQQGPAPKDPKPGSPALATLPKALPTDPTPHVTVPAESKRGFAPLLTSSEALSSSKNTQDGNVSSAPFGRMVLDHASSTKAQTTPAKVPPTPQNGPSPPATAQAEPKRGFAALPTSSEAPSSSKDTRFQKLFGLGPASSTEASSTSTKEPQTPQQEPERHVTRQTEPKRGFAALPASSEASPSKGTQYKSIPHGRYGVVLREPSTPAKTQTTPKPVNIMKSTTQDLPPPLPVSDPKRKRPLAHIPMGELYRPDQVVSKQEHHAHKRQRRKEKRDDALHVDEQGDMQNDADTAWATIGDLYAVPANKPDALDGKQGSDAASDAATGGKSSGSAKWEPLVDDASNDEGTNDSDDIVNTLLLIDPDVQDQAYGSGHKSTIGYSDAISNRPLPGSPKPTVARKNVPKYRTNGLVKQRKSSKAARELERTEVCGVFSPSKVPGGEAPTQLIPQFCLKRNCRMVCIICEGKFDTKNTLRAHFTKCVGVNGNPDSRSWFDHSSVPKDVKEYIPRAGRAAIWPKKPTTERQEPISPQLGGSDSDASSAHENPLSSKARQTAATAPQPTIQEDAEFQFDFDRFDQGLQTPAGRPTTGRKSISDATLAKWGAEEDGDADDEEDEMSETELETPDIAYRYYVKRYELPVDQEEQPMGNTFGPFYTMAEANVVAEQEIHRLDTDPQGNYPRNWRHVCDQDEIGMRSYTVEVSGMHIETVVYRELIPPTSLRALPSKAFTAPLRVFAVRTLFWDSIQAETTDYGCFTILNMANKRAGELWLDDAKGRLLEQSIKKDEMRMQLRKDLEQMEQEEVCFDRDLSDGSGGRKRFWVVELEVGGPRN</sequence>
<feature type="compositionally biased region" description="Polar residues" evidence="1">
    <location>
        <begin position="402"/>
        <end position="411"/>
    </location>
</feature>
<feature type="region of interest" description="Disordered" evidence="1">
    <location>
        <begin position="595"/>
        <end position="637"/>
    </location>
</feature>
<feature type="region of interest" description="Disordered" evidence="1">
    <location>
        <begin position="86"/>
        <end position="574"/>
    </location>
</feature>
<feature type="compositionally biased region" description="Polar residues" evidence="1">
    <location>
        <begin position="364"/>
        <end position="373"/>
    </location>
</feature>
<evidence type="ECO:0000313" key="3">
    <source>
        <dbReference type="Proteomes" id="UP001276659"/>
    </source>
</evidence>
<feature type="compositionally biased region" description="Basic and acidic residues" evidence="1">
    <location>
        <begin position="159"/>
        <end position="173"/>
    </location>
</feature>
<feature type="compositionally biased region" description="Polar residues" evidence="1">
    <location>
        <begin position="334"/>
        <end position="353"/>
    </location>
</feature>
<feature type="region of interest" description="Disordered" evidence="1">
    <location>
        <begin position="864"/>
        <end position="907"/>
    </location>
</feature>
<feature type="compositionally biased region" description="Polar residues" evidence="1">
    <location>
        <begin position="818"/>
        <end position="838"/>
    </location>
</feature>
<feature type="compositionally biased region" description="Polar residues" evidence="1">
    <location>
        <begin position="8"/>
        <end position="40"/>
    </location>
</feature>
<proteinExistence type="predicted"/>
<feature type="compositionally biased region" description="Basic and acidic residues" evidence="1">
    <location>
        <begin position="276"/>
        <end position="290"/>
    </location>
</feature>
<feature type="compositionally biased region" description="Low complexity" evidence="1">
    <location>
        <begin position="425"/>
        <end position="435"/>
    </location>
</feature>
<dbReference type="Proteomes" id="UP001276659">
    <property type="component" value="Unassembled WGS sequence"/>
</dbReference>
<feature type="region of interest" description="Disordered" evidence="1">
    <location>
        <begin position="800"/>
        <end position="846"/>
    </location>
</feature>
<keyword evidence="3" id="KW-1185">Reference proteome</keyword>
<organism evidence="2 3">
    <name type="scientific">Lepraria neglecta</name>
    <dbReference type="NCBI Taxonomy" id="209136"/>
    <lineage>
        <taxon>Eukaryota</taxon>
        <taxon>Fungi</taxon>
        <taxon>Dikarya</taxon>
        <taxon>Ascomycota</taxon>
        <taxon>Pezizomycotina</taxon>
        <taxon>Lecanoromycetes</taxon>
        <taxon>OSLEUM clade</taxon>
        <taxon>Lecanoromycetidae</taxon>
        <taxon>Lecanorales</taxon>
        <taxon>Lecanorineae</taxon>
        <taxon>Stereocaulaceae</taxon>
        <taxon>Lepraria</taxon>
    </lineage>
</organism>
<reference evidence="2" key="1">
    <citation type="submission" date="2022-11" db="EMBL/GenBank/DDBJ databases">
        <title>Chromosomal genome sequence assembly and mating type (MAT) locus characterization of the leprose asexual lichenized fungus Lepraria neglecta (Nyl.) Erichsen.</title>
        <authorList>
            <person name="Allen J.L."/>
            <person name="Pfeffer B."/>
        </authorList>
    </citation>
    <scope>NUCLEOTIDE SEQUENCE</scope>
    <source>
        <strain evidence="2">Allen 5258</strain>
    </source>
</reference>
<feature type="region of interest" description="Disordered" evidence="1">
    <location>
        <begin position="1"/>
        <end position="65"/>
    </location>
</feature>
<feature type="compositionally biased region" description="Polar residues" evidence="1">
    <location>
        <begin position="182"/>
        <end position="192"/>
    </location>
</feature>
<dbReference type="AlphaFoldDB" id="A0AAD9ZED1"/>
<evidence type="ECO:0000256" key="1">
    <source>
        <dbReference type="SAM" id="MobiDB-lite"/>
    </source>
</evidence>
<protein>
    <submittedName>
        <fullName evidence="2">Uncharacterized protein</fullName>
    </submittedName>
</protein>